<accession>A0A5C5UES5</accession>
<evidence type="ECO:0000313" key="2">
    <source>
        <dbReference type="Proteomes" id="UP000320791"/>
    </source>
</evidence>
<dbReference type="Proteomes" id="UP000320791">
    <property type="component" value="Unassembled WGS sequence"/>
</dbReference>
<sequence>MKGTSVRERGDAALRALPRDERIRALRGRMAAIGVAGVQTSIAAEQPALAGIIPVPEALSGLLPGGGLARRTMACMNECPTLVVHLLVHAARHGETVGVVGWPELCFAEMSEYEDVFARVVCVPDPGIEPLSVAATLSEGLDLVFCYLPQKEVTPSRARPLLGKLRRGTASIIVVGAEVSNPAVRLRATVRGFHGVGRGTGRIQTVELSVEVSARGLRNTATMHVGEPVRRAEMSLLRVV</sequence>
<name>A0A5C5UES5_9CORY</name>
<dbReference type="OrthoDB" id="4425096at2"/>
<dbReference type="RefSeq" id="WP_146324656.1">
    <property type="nucleotide sequence ID" value="NZ_BAABLR010000008.1"/>
</dbReference>
<gene>
    <name evidence="1" type="ORF">FRX94_08245</name>
</gene>
<proteinExistence type="predicted"/>
<evidence type="ECO:0000313" key="1">
    <source>
        <dbReference type="EMBL" id="TWT24449.1"/>
    </source>
</evidence>
<protein>
    <recommendedName>
        <fullName evidence="3">Recombinase A</fullName>
    </recommendedName>
</protein>
<comment type="caution">
    <text evidence="1">The sequence shown here is derived from an EMBL/GenBank/DDBJ whole genome shotgun (WGS) entry which is preliminary data.</text>
</comment>
<organism evidence="1 2">
    <name type="scientific">Corynebacterium canis</name>
    <dbReference type="NCBI Taxonomy" id="679663"/>
    <lineage>
        <taxon>Bacteria</taxon>
        <taxon>Bacillati</taxon>
        <taxon>Actinomycetota</taxon>
        <taxon>Actinomycetes</taxon>
        <taxon>Mycobacteriales</taxon>
        <taxon>Corynebacteriaceae</taxon>
        <taxon>Corynebacterium</taxon>
    </lineage>
</organism>
<evidence type="ECO:0008006" key="3">
    <source>
        <dbReference type="Google" id="ProtNLM"/>
    </source>
</evidence>
<keyword evidence="2" id="KW-1185">Reference proteome</keyword>
<dbReference type="EMBL" id="VOHM01000017">
    <property type="protein sequence ID" value="TWT24449.1"/>
    <property type="molecule type" value="Genomic_DNA"/>
</dbReference>
<reference evidence="1 2" key="1">
    <citation type="submission" date="2019-08" db="EMBL/GenBank/DDBJ databases">
        <authorList>
            <person name="Lei W."/>
        </authorList>
    </citation>
    <scope>NUCLEOTIDE SEQUENCE [LARGE SCALE GENOMIC DNA]</scope>
    <source>
        <strain evidence="1 2">CCUG 58627</strain>
    </source>
</reference>
<dbReference type="AlphaFoldDB" id="A0A5C5UES5"/>